<dbReference type="Proteomes" id="UP000002408">
    <property type="component" value="Chromosome"/>
</dbReference>
<proteinExistence type="predicted"/>
<dbReference type="HOGENOM" id="CLU_1212603_0_0_2"/>
<dbReference type="PROSITE" id="PS51257">
    <property type="entry name" value="PROKAR_LIPOPROTEIN"/>
    <property type="match status" value="1"/>
</dbReference>
<dbReference type="AlphaFoldDB" id="A7I9F0"/>
<dbReference type="RefSeq" id="WP_012107412.1">
    <property type="nucleotide sequence ID" value="NC_009712.1"/>
</dbReference>
<dbReference type="EMBL" id="CP000780">
    <property type="protein sequence ID" value="ABS56361.1"/>
    <property type="molecule type" value="Genomic_DNA"/>
</dbReference>
<name>A7I9F0_METB6</name>
<organism evidence="1 2">
    <name type="scientific">Methanoregula boonei (strain DSM 21154 / JCM 14090 / 6A8)</name>
    <dbReference type="NCBI Taxonomy" id="456442"/>
    <lineage>
        <taxon>Archaea</taxon>
        <taxon>Methanobacteriati</taxon>
        <taxon>Methanobacteriota</taxon>
        <taxon>Stenosarchaea group</taxon>
        <taxon>Methanomicrobia</taxon>
        <taxon>Methanomicrobiales</taxon>
        <taxon>Methanoregulaceae</taxon>
        <taxon>Methanoregula</taxon>
    </lineage>
</organism>
<protein>
    <recommendedName>
        <fullName evidence="3">PsbP C-terminal domain-containing protein</fullName>
    </recommendedName>
</protein>
<evidence type="ECO:0000313" key="2">
    <source>
        <dbReference type="Proteomes" id="UP000002408"/>
    </source>
</evidence>
<reference evidence="2" key="1">
    <citation type="journal article" date="2015" name="Microbiology">
        <title>Genome of Methanoregula boonei 6A8 reveals adaptations to oligotrophic peatland environments.</title>
        <authorList>
            <person name="Braeuer S."/>
            <person name="Cadillo-Quiroz H."/>
            <person name="Kyrpides N."/>
            <person name="Woyke T."/>
            <person name="Goodwin L."/>
            <person name="Detter C."/>
            <person name="Podell S."/>
            <person name="Yavitt J.B."/>
            <person name="Zinder S.H."/>
        </authorList>
    </citation>
    <scope>NUCLEOTIDE SEQUENCE [LARGE SCALE GENOMIC DNA]</scope>
    <source>
        <strain evidence="2">DSM 21154 / JCM 14090 / 6A8</strain>
    </source>
</reference>
<keyword evidence="2" id="KW-1185">Reference proteome</keyword>
<accession>A7I9F0</accession>
<gene>
    <name evidence="1" type="ordered locus">Mboo_1846</name>
</gene>
<dbReference type="KEGG" id="mbn:Mboo_1846"/>
<dbReference type="STRING" id="456442.Mboo_1846"/>
<evidence type="ECO:0008006" key="3">
    <source>
        <dbReference type="Google" id="ProtNLM"/>
    </source>
</evidence>
<evidence type="ECO:0000313" key="1">
    <source>
        <dbReference type="EMBL" id="ABS56361.1"/>
    </source>
</evidence>
<sequence length="228" mass="24678" precursor="true">MNGNKARVTITVIGGILLGLLVISAGCSSTGGNAPTTAAITTPVTTLPPAATSASLVETTIIPVTTTPPPYQVYTDPTYPLTMDYPAGWVYNQPGNFTMEDYGKMTRNIANFYSPNATQVTYRTFSVDVDPSPGSDLEDYFNHATVALGKTYDPLTVTRHDAMYTVSGYRAYRLDFTKPDNTNEIVVFTITPDNVGYIFTYNAMEDADFQTLMHSVNITSVAAATTNM</sequence>
<dbReference type="GeneID" id="5411847"/>